<dbReference type="InterPro" id="IPR000924">
    <property type="entry name" value="Glu/Gln-tRNA-synth"/>
</dbReference>
<dbReference type="SUPFAM" id="SSF52374">
    <property type="entry name" value="Nucleotidylyl transferase"/>
    <property type="match status" value="1"/>
</dbReference>
<comment type="subcellular location">
    <subcellularLocation>
        <location evidence="8">Cytoplasm</location>
    </subcellularLocation>
</comment>
<evidence type="ECO:0000259" key="9">
    <source>
        <dbReference type="Pfam" id="PF00749"/>
    </source>
</evidence>
<feature type="binding site" evidence="8">
    <location>
        <position position="242"/>
    </location>
    <ligand>
        <name>ATP</name>
        <dbReference type="ChEBI" id="CHEBI:30616"/>
    </ligand>
</feature>
<dbReference type="InterPro" id="IPR045462">
    <property type="entry name" value="aa-tRNA-synth_I_cd-bd"/>
</dbReference>
<comment type="similarity">
    <text evidence="1 8">Belongs to the class-I aminoacyl-tRNA synthetase family. Glutamate--tRNA ligase type 1 subfamily.</text>
</comment>
<keyword evidence="6 8" id="KW-0648">Protein biosynthesis</keyword>
<organism evidence="11 12">
    <name type="scientific">Phaeobacter piscinae</name>
    <dbReference type="NCBI Taxonomy" id="1580596"/>
    <lineage>
        <taxon>Bacteria</taxon>
        <taxon>Pseudomonadati</taxon>
        <taxon>Pseudomonadota</taxon>
        <taxon>Alphaproteobacteria</taxon>
        <taxon>Rhodobacterales</taxon>
        <taxon>Roseobacteraceae</taxon>
        <taxon>Phaeobacter</taxon>
    </lineage>
</organism>
<sequence>MTTTRFAPSPTGYIHVGNLRTALMNYLIARKAGGSFILRIDDTDPERSKEEYVDAIKQDLEWLGLTWDRVERQSERLERYVAAADKLREIGRFYEAFETPVELDLKRKKQLNMGKPPVYDRAALALSDEEKAALRAERGDGVWRFKLDHQRIEWADGILGDISIDAASVSDPVLIRGDGQFLYTLASVVDDTEMGVTHVVRGSDHVTNTATQIQIIEALGGTVPSFAHHSLLTGPQGEALSKRLGTLALRDLREAGVQPMALLSLMARLGSSDPVEIRSEMAELIDGFDINRFGAAPTKFDVEDVYPLTARYLQSLALADVQTHVDALGVPAEKQAAFWDVAKENITTLKDLAGWWELCRDGAEPLIADEDKEFIAEAMALLPEGPYDSESWGKWTAAVKEATGRKGKGLFMPLRKAVTGMERGPDMSALLALMETVRARG</sequence>
<reference evidence="11 12" key="1">
    <citation type="journal article" date="2017" name="Front. Microbiol.">
        <title>Phaeobacter piscinae sp. nov., a species of the Roseobacter group and potential aquaculture probiont.</title>
        <authorList>
            <person name="Sonnenschein E.C."/>
            <person name="Phippen C.B.W."/>
            <person name="Nielsen K.F."/>
            <person name="Mateiu R.V."/>
            <person name="Melchiorsen J."/>
            <person name="Gram L."/>
            <person name="Overmann J."/>
            <person name="Freese H.M."/>
        </authorList>
    </citation>
    <scope>NUCLEOTIDE SEQUENCE [LARGE SCALE GENOMIC DNA]</scope>
    <source>
        <strain evidence="11 12">P13</strain>
    </source>
</reference>
<dbReference type="EC" id="6.1.1.17" evidence="8"/>
<keyword evidence="5 8" id="KW-0067">ATP-binding</keyword>
<comment type="function">
    <text evidence="8">Catalyzes the attachment of glutamate to tRNA(Glu) in a two-step reaction: glutamate is first activated by ATP to form Glu-AMP and then transferred to the acceptor end of tRNA(Glu).</text>
</comment>
<evidence type="ECO:0000256" key="8">
    <source>
        <dbReference type="HAMAP-Rule" id="MF_00022"/>
    </source>
</evidence>
<evidence type="ECO:0000259" key="10">
    <source>
        <dbReference type="Pfam" id="PF19269"/>
    </source>
</evidence>
<comment type="subunit">
    <text evidence="8">Monomer.</text>
</comment>
<comment type="catalytic activity">
    <reaction evidence="8">
        <text>tRNA(Glu) + L-glutamate + ATP = L-glutamyl-tRNA(Glu) + AMP + diphosphate</text>
        <dbReference type="Rhea" id="RHEA:23540"/>
        <dbReference type="Rhea" id="RHEA-COMP:9663"/>
        <dbReference type="Rhea" id="RHEA-COMP:9680"/>
        <dbReference type="ChEBI" id="CHEBI:29985"/>
        <dbReference type="ChEBI" id="CHEBI:30616"/>
        <dbReference type="ChEBI" id="CHEBI:33019"/>
        <dbReference type="ChEBI" id="CHEBI:78442"/>
        <dbReference type="ChEBI" id="CHEBI:78520"/>
        <dbReference type="ChEBI" id="CHEBI:456215"/>
        <dbReference type="EC" id="6.1.1.17"/>
    </reaction>
</comment>
<comment type="caution">
    <text evidence="8">Lacks conserved residue(s) required for the propagation of feature annotation.</text>
</comment>
<dbReference type="NCBIfam" id="TIGR00464">
    <property type="entry name" value="gltX_bact"/>
    <property type="match status" value="1"/>
</dbReference>
<dbReference type="InterPro" id="IPR049940">
    <property type="entry name" value="GluQ/Sye"/>
</dbReference>
<dbReference type="PANTHER" id="PTHR43311:SF2">
    <property type="entry name" value="GLUTAMATE--TRNA LIGASE, MITOCHONDRIAL-RELATED"/>
    <property type="match status" value="1"/>
</dbReference>
<evidence type="ECO:0000313" key="12">
    <source>
        <dbReference type="Proteomes" id="UP000218606"/>
    </source>
</evidence>
<dbReference type="Gene3D" id="3.40.50.620">
    <property type="entry name" value="HUPs"/>
    <property type="match status" value="1"/>
</dbReference>
<dbReference type="InterPro" id="IPR004527">
    <property type="entry name" value="Glu-tRNA-ligase_bac/mito"/>
</dbReference>
<evidence type="ECO:0000256" key="2">
    <source>
        <dbReference type="ARBA" id="ARBA00022490"/>
    </source>
</evidence>
<protein>
    <recommendedName>
        <fullName evidence="8">Glutamate--tRNA ligase</fullName>
        <ecNumber evidence="8">6.1.1.17</ecNumber>
    </recommendedName>
    <alternativeName>
        <fullName evidence="8">Glutamyl-tRNA synthetase</fullName>
        <shortName evidence="8">GluRS</shortName>
    </alternativeName>
</protein>
<proteinExistence type="inferred from homology"/>
<feature type="short sequence motif" description="'HIGH' region" evidence="8">
    <location>
        <begin position="8"/>
        <end position="18"/>
    </location>
</feature>
<dbReference type="EMBL" id="CP010767">
    <property type="protein sequence ID" value="ATG44335.1"/>
    <property type="molecule type" value="Genomic_DNA"/>
</dbReference>
<dbReference type="InterPro" id="IPR020058">
    <property type="entry name" value="Glu/Gln-tRNA-synth_Ib_cat-dom"/>
</dbReference>
<keyword evidence="4 8" id="KW-0547">Nucleotide-binding</keyword>
<dbReference type="SUPFAM" id="SSF48163">
    <property type="entry name" value="An anticodon-binding domain of class I aminoacyl-tRNA synthetases"/>
    <property type="match status" value="1"/>
</dbReference>
<dbReference type="KEGG" id="ppic:PhaeoP14_02387"/>
<gene>
    <name evidence="11" type="primary">gltX2</name>
    <name evidence="8" type="synonym">gltX</name>
    <name evidence="11" type="ORF">PhaeoP13_02421</name>
</gene>
<dbReference type="PROSITE" id="PS00178">
    <property type="entry name" value="AA_TRNA_LIGASE_I"/>
    <property type="match status" value="1"/>
</dbReference>
<dbReference type="GO" id="GO:0005829">
    <property type="term" value="C:cytosol"/>
    <property type="evidence" value="ECO:0007669"/>
    <property type="project" value="TreeGrafter"/>
</dbReference>
<dbReference type="Gene3D" id="1.10.10.350">
    <property type="match status" value="1"/>
</dbReference>
<dbReference type="PRINTS" id="PR00987">
    <property type="entry name" value="TRNASYNTHGLU"/>
</dbReference>
<name>A0AAN1GSU3_9RHOB</name>
<dbReference type="GO" id="GO:0000049">
    <property type="term" value="F:tRNA binding"/>
    <property type="evidence" value="ECO:0007669"/>
    <property type="project" value="InterPro"/>
</dbReference>
<evidence type="ECO:0000256" key="5">
    <source>
        <dbReference type="ARBA" id="ARBA00022840"/>
    </source>
</evidence>
<dbReference type="PANTHER" id="PTHR43311">
    <property type="entry name" value="GLUTAMATE--TRNA LIGASE"/>
    <property type="match status" value="1"/>
</dbReference>
<dbReference type="GO" id="GO:0006424">
    <property type="term" value="P:glutamyl-tRNA aminoacylation"/>
    <property type="evidence" value="ECO:0007669"/>
    <property type="project" value="UniProtKB-UniRule"/>
</dbReference>
<dbReference type="Pfam" id="PF19269">
    <property type="entry name" value="Anticodon_2"/>
    <property type="match status" value="1"/>
</dbReference>
<dbReference type="InterPro" id="IPR020751">
    <property type="entry name" value="aa-tRNA-synth_I_codon-bd_sub2"/>
</dbReference>
<feature type="short sequence motif" description="'KMSKS' region" evidence="8">
    <location>
        <begin position="239"/>
        <end position="243"/>
    </location>
</feature>
<keyword evidence="7 8" id="KW-0030">Aminoacyl-tRNA synthetase</keyword>
<dbReference type="Proteomes" id="UP000218606">
    <property type="component" value="Chromosome"/>
</dbReference>
<keyword evidence="3 8" id="KW-0436">Ligase</keyword>
<feature type="domain" description="Aminoacyl-tRNA synthetase class I anticodon-binding" evidence="10">
    <location>
        <begin position="339"/>
        <end position="434"/>
    </location>
</feature>
<dbReference type="InterPro" id="IPR014729">
    <property type="entry name" value="Rossmann-like_a/b/a_fold"/>
</dbReference>
<dbReference type="Pfam" id="PF00749">
    <property type="entry name" value="tRNA-synt_1c"/>
    <property type="match status" value="1"/>
</dbReference>
<dbReference type="AlphaFoldDB" id="A0AAN1GSU3"/>
<evidence type="ECO:0000256" key="3">
    <source>
        <dbReference type="ARBA" id="ARBA00022598"/>
    </source>
</evidence>
<keyword evidence="2 8" id="KW-0963">Cytoplasm</keyword>
<feature type="domain" description="Glutamyl/glutaminyl-tRNA synthetase class Ib catalytic" evidence="9">
    <location>
        <begin position="3"/>
        <end position="304"/>
    </location>
</feature>
<evidence type="ECO:0000313" key="11">
    <source>
        <dbReference type="EMBL" id="ATG44335.1"/>
    </source>
</evidence>
<dbReference type="GO" id="GO:0005524">
    <property type="term" value="F:ATP binding"/>
    <property type="evidence" value="ECO:0007669"/>
    <property type="project" value="UniProtKB-UniRule"/>
</dbReference>
<evidence type="ECO:0000256" key="1">
    <source>
        <dbReference type="ARBA" id="ARBA00007894"/>
    </source>
</evidence>
<evidence type="ECO:0000256" key="4">
    <source>
        <dbReference type="ARBA" id="ARBA00022741"/>
    </source>
</evidence>
<accession>A0AAN1GSU3</accession>
<dbReference type="GO" id="GO:0004818">
    <property type="term" value="F:glutamate-tRNA ligase activity"/>
    <property type="evidence" value="ECO:0007669"/>
    <property type="project" value="UniProtKB-UniRule"/>
</dbReference>
<dbReference type="HAMAP" id="MF_00022">
    <property type="entry name" value="Glu_tRNA_synth_type1"/>
    <property type="match status" value="1"/>
</dbReference>
<dbReference type="InterPro" id="IPR008925">
    <property type="entry name" value="aa_tRNA-synth_I_cd-bd_sf"/>
</dbReference>
<dbReference type="InterPro" id="IPR001412">
    <property type="entry name" value="aa-tRNA-synth_I_CS"/>
</dbReference>
<dbReference type="RefSeq" id="WP_096789642.1">
    <property type="nucleotide sequence ID" value="NZ_CP010681.1"/>
</dbReference>
<evidence type="ECO:0000256" key="6">
    <source>
        <dbReference type="ARBA" id="ARBA00022917"/>
    </source>
</evidence>
<evidence type="ECO:0000256" key="7">
    <source>
        <dbReference type="ARBA" id="ARBA00023146"/>
    </source>
</evidence>